<reference evidence="1 2" key="1">
    <citation type="journal article" date="2017" name="Genome Biol. Evol.">
        <title>Phytophthora megakarya and P. palmivora, closely related causal agents of cacao black pod rot, underwent increases in genome sizes and gene numbers by different mechanisms.</title>
        <authorList>
            <person name="Ali S.S."/>
            <person name="Shao J."/>
            <person name="Lary D.J."/>
            <person name="Kronmiller B."/>
            <person name="Shen D."/>
            <person name="Strem M.D."/>
            <person name="Amoako-Attah I."/>
            <person name="Akrofi A.Y."/>
            <person name="Begoude B.A."/>
            <person name="Ten Hoopen G.M."/>
            <person name="Coulibaly K."/>
            <person name="Kebe B.I."/>
            <person name="Melnick R.L."/>
            <person name="Guiltinan M.J."/>
            <person name="Tyler B.M."/>
            <person name="Meinhardt L.W."/>
            <person name="Bailey B.A."/>
        </authorList>
    </citation>
    <scope>NUCLEOTIDE SEQUENCE [LARGE SCALE GENOMIC DNA]</scope>
    <source>
        <strain evidence="2">sbr112.9</strain>
    </source>
</reference>
<comment type="caution">
    <text evidence="1">The sequence shown here is derived from an EMBL/GenBank/DDBJ whole genome shotgun (WGS) entry which is preliminary data.</text>
</comment>
<dbReference type="AlphaFoldDB" id="A0A2P4XNN4"/>
<gene>
    <name evidence="1" type="ORF">PHPALM_16870</name>
</gene>
<sequence>MGWQGYAVSCEEWTPRRRALTLQASQCNPLHSPRAEACCAHEWGFPVGAVAVLAGFFVTENEREDGCYPLIEAVVKAGNLQTLQWMIAQGYIDDDHWLPNSKLASGVSRAFAGACGQSSLAVVWWFADYIIANDITIDKILAEKALSCLPLMDILRWSRGW</sequence>
<proteinExistence type="predicted"/>
<keyword evidence="2" id="KW-1185">Reference proteome</keyword>
<organism evidence="1 2">
    <name type="scientific">Phytophthora palmivora</name>
    <dbReference type="NCBI Taxonomy" id="4796"/>
    <lineage>
        <taxon>Eukaryota</taxon>
        <taxon>Sar</taxon>
        <taxon>Stramenopiles</taxon>
        <taxon>Oomycota</taxon>
        <taxon>Peronosporomycetes</taxon>
        <taxon>Peronosporales</taxon>
        <taxon>Peronosporaceae</taxon>
        <taxon>Phytophthora</taxon>
    </lineage>
</organism>
<accession>A0A2P4XNN4</accession>
<dbReference type="EMBL" id="NCKW01009466">
    <property type="protein sequence ID" value="POM67163.1"/>
    <property type="molecule type" value="Genomic_DNA"/>
</dbReference>
<evidence type="ECO:0000313" key="1">
    <source>
        <dbReference type="EMBL" id="POM67163.1"/>
    </source>
</evidence>
<name>A0A2P4XNN4_9STRA</name>
<evidence type="ECO:0000313" key="2">
    <source>
        <dbReference type="Proteomes" id="UP000237271"/>
    </source>
</evidence>
<dbReference type="Proteomes" id="UP000237271">
    <property type="component" value="Unassembled WGS sequence"/>
</dbReference>
<protein>
    <submittedName>
        <fullName evidence="1">Uncharacterized protein</fullName>
    </submittedName>
</protein>